<evidence type="ECO:0000313" key="3">
    <source>
        <dbReference type="EMBL" id="OYD80429.1"/>
    </source>
</evidence>
<evidence type="ECO:0000313" key="4">
    <source>
        <dbReference type="Proteomes" id="UP000215367"/>
    </source>
</evidence>
<evidence type="ECO:0000256" key="2">
    <source>
        <dbReference type="SAM" id="SignalP"/>
    </source>
</evidence>
<dbReference type="AlphaFoldDB" id="A0A235H3K1"/>
<sequence>MLRPRIAVTVFAATLLLLGSGASAQQPSNTSPSSGAQSEKPDATIDFSGGSVALGVGYSWGHGVLHFQGKDYPFTANGFSVVNVGASSVEATGNVYNLKKVEDFPGNYMAAAVGATVAGGAAGAAMENQHGVVIRATSKNQGLQLTLAPSGIAIALEGPPAAMSGSSSQ</sequence>
<evidence type="ECO:0000256" key="1">
    <source>
        <dbReference type="SAM" id="MobiDB-lite"/>
    </source>
</evidence>
<keyword evidence="3" id="KW-0614">Plasmid</keyword>
<dbReference type="EMBL" id="NOWT01000056">
    <property type="protein sequence ID" value="OYD80429.1"/>
    <property type="molecule type" value="Genomic_DNA"/>
</dbReference>
<gene>
    <name evidence="3" type="ORF">CHT98_31180</name>
</gene>
<geneLocation type="plasmid" evidence="3">
    <name>unnamed</name>
</geneLocation>
<feature type="signal peptide" evidence="2">
    <location>
        <begin position="1"/>
        <end position="24"/>
    </location>
</feature>
<proteinExistence type="predicted"/>
<comment type="caution">
    <text evidence="3">The sequence shown here is derived from an EMBL/GenBank/DDBJ whole genome shotgun (WGS) entry which is preliminary data.</text>
</comment>
<accession>A0A235H3K1</accession>
<protein>
    <recommendedName>
        <fullName evidence="5">DUF1134 domain-containing protein</fullName>
    </recommendedName>
</protein>
<dbReference type="Proteomes" id="UP000215367">
    <property type="component" value="Unassembled WGS sequence"/>
</dbReference>
<feature type="chain" id="PRO_5011314442" description="DUF1134 domain-containing protein" evidence="2">
    <location>
        <begin position="25"/>
        <end position="169"/>
    </location>
</feature>
<reference evidence="3 4" key="1">
    <citation type="submission" date="2017-07" db="EMBL/GenBank/DDBJ databases">
        <title>Whole genome sequence of Azospirillum brasilense 2A1, a potential biofertilizer strain.</title>
        <authorList>
            <person name="Fontana C.A."/>
            <person name="Toffoli L.M."/>
            <person name="Salazar S.M."/>
            <person name="Puglisi E."/>
            <person name="Pedraza R."/>
            <person name="Bassi D."/>
            <person name="Cocconcelli P.S."/>
        </authorList>
    </citation>
    <scope>NUCLEOTIDE SEQUENCE [LARGE SCALE GENOMIC DNA]</scope>
    <source>
        <strain evidence="3 4">2A1</strain>
        <plasmid evidence="3">unnamed</plasmid>
    </source>
</reference>
<feature type="compositionally biased region" description="Polar residues" evidence="1">
    <location>
        <begin position="25"/>
        <end position="37"/>
    </location>
</feature>
<keyword evidence="2" id="KW-0732">Signal</keyword>
<organism evidence="3 4">
    <name type="scientific">Azospirillum brasilense</name>
    <dbReference type="NCBI Taxonomy" id="192"/>
    <lineage>
        <taxon>Bacteria</taxon>
        <taxon>Pseudomonadati</taxon>
        <taxon>Pseudomonadota</taxon>
        <taxon>Alphaproteobacteria</taxon>
        <taxon>Rhodospirillales</taxon>
        <taxon>Azospirillaceae</taxon>
        <taxon>Azospirillum</taxon>
    </lineage>
</organism>
<evidence type="ECO:0008006" key="5">
    <source>
        <dbReference type="Google" id="ProtNLM"/>
    </source>
</evidence>
<feature type="region of interest" description="Disordered" evidence="1">
    <location>
        <begin position="22"/>
        <end position="42"/>
    </location>
</feature>
<name>A0A235H3K1_AZOBR</name>